<dbReference type="Pfam" id="PF00593">
    <property type="entry name" value="TonB_dep_Rec_b-barrel"/>
    <property type="match status" value="1"/>
</dbReference>
<evidence type="ECO:0000256" key="9">
    <source>
        <dbReference type="ARBA" id="ARBA00023136"/>
    </source>
</evidence>
<name>M6CSV8_9LEPT</name>
<dbReference type="AlphaFoldDB" id="M6CSV8"/>
<dbReference type="SUPFAM" id="SSF56935">
    <property type="entry name" value="Porins"/>
    <property type="match status" value="1"/>
</dbReference>
<evidence type="ECO:0000256" key="4">
    <source>
        <dbReference type="ARBA" id="ARBA00022496"/>
    </source>
</evidence>
<keyword evidence="8 12" id="KW-0798">TonB box</keyword>
<feature type="domain" description="TonB-dependent receptor-like beta-barrel" evidence="14">
    <location>
        <begin position="367"/>
        <end position="769"/>
    </location>
</feature>
<gene>
    <name evidence="16" type="ORF">LEP1GSC194_1711</name>
</gene>
<reference evidence="16 17" key="1">
    <citation type="submission" date="2013-01" db="EMBL/GenBank/DDBJ databases">
        <authorList>
            <person name="Harkins D.M."/>
            <person name="Durkin A.S."/>
            <person name="Brinkac L.M."/>
            <person name="Haft D.H."/>
            <person name="Selengut J.D."/>
            <person name="Sanka R."/>
            <person name="DePew J."/>
            <person name="Purushe J."/>
            <person name="Galloway R.L."/>
            <person name="Vinetz J.M."/>
            <person name="Sutton G.G."/>
            <person name="Nierman W.C."/>
            <person name="Fouts D.E."/>
        </authorList>
    </citation>
    <scope>NUCLEOTIDE SEQUENCE [LARGE SCALE GENOMIC DNA]</scope>
    <source>
        <strain evidence="16 17">79601</strain>
    </source>
</reference>
<dbReference type="InterPro" id="IPR012910">
    <property type="entry name" value="Plug_dom"/>
</dbReference>
<keyword evidence="4" id="KW-0410">Iron transport</keyword>
<keyword evidence="3 11" id="KW-1134">Transmembrane beta strand</keyword>
<evidence type="ECO:0000256" key="5">
    <source>
        <dbReference type="ARBA" id="ARBA00022692"/>
    </source>
</evidence>
<evidence type="ECO:0000256" key="8">
    <source>
        <dbReference type="ARBA" id="ARBA00023077"/>
    </source>
</evidence>
<evidence type="ECO:0000259" key="15">
    <source>
        <dbReference type="Pfam" id="PF07715"/>
    </source>
</evidence>
<comment type="caution">
    <text evidence="16">The sequence shown here is derived from an EMBL/GenBank/DDBJ whole genome shotgun (WGS) entry which is preliminary data.</text>
</comment>
<evidence type="ECO:0000256" key="12">
    <source>
        <dbReference type="RuleBase" id="RU003357"/>
    </source>
</evidence>
<evidence type="ECO:0000313" key="16">
    <source>
        <dbReference type="EMBL" id="EMJ93616.1"/>
    </source>
</evidence>
<evidence type="ECO:0000256" key="6">
    <source>
        <dbReference type="ARBA" id="ARBA00023004"/>
    </source>
</evidence>
<dbReference type="InterPro" id="IPR000531">
    <property type="entry name" value="Beta-barrel_TonB"/>
</dbReference>
<protein>
    <submittedName>
        <fullName evidence="16">TonB-dependent receptor</fullName>
    </submittedName>
</protein>
<evidence type="ECO:0000256" key="2">
    <source>
        <dbReference type="ARBA" id="ARBA00022448"/>
    </source>
</evidence>
<evidence type="ECO:0000256" key="13">
    <source>
        <dbReference type="SAM" id="MobiDB-lite"/>
    </source>
</evidence>
<dbReference type="RefSeq" id="WP_020774052.1">
    <property type="nucleotide sequence ID" value="NZ_ANIK01000064.1"/>
</dbReference>
<keyword evidence="16" id="KW-0675">Receptor</keyword>
<dbReference type="GO" id="GO:0009279">
    <property type="term" value="C:cell outer membrane"/>
    <property type="evidence" value="ECO:0007669"/>
    <property type="project" value="UniProtKB-SubCell"/>
</dbReference>
<feature type="region of interest" description="Disordered" evidence="13">
    <location>
        <begin position="68"/>
        <end position="87"/>
    </location>
</feature>
<dbReference type="GO" id="GO:0006826">
    <property type="term" value="P:iron ion transport"/>
    <property type="evidence" value="ECO:0007669"/>
    <property type="project" value="UniProtKB-KW"/>
</dbReference>
<evidence type="ECO:0000313" key="17">
    <source>
        <dbReference type="Proteomes" id="UP000011988"/>
    </source>
</evidence>
<evidence type="ECO:0000256" key="11">
    <source>
        <dbReference type="PROSITE-ProRule" id="PRU01360"/>
    </source>
</evidence>
<evidence type="ECO:0000256" key="3">
    <source>
        <dbReference type="ARBA" id="ARBA00022452"/>
    </source>
</evidence>
<dbReference type="EMBL" id="ANIK01000064">
    <property type="protein sequence ID" value="EMJ93616.1"/>
    <property type="molecule type" value="Genomic_DNA"/>
</dbReference>
<proteinExistence type="inferred from homology"/>
<evidence type="ECO:0000256" key="1">
    <source>
        <dbReference type="ARBA" id="ARBA00004571"/>
    </source>
</evidence>
<dbReference type="Gene3D" id="2.40.170.20">
    <property type="entry name" value="TonB-dependent receptor, beta-barrel domain"/>
    <property type="match status" value="1"/>
</dbReference>
<dbReference type="PANTHER" id="PTHR32552:SF81">
    <property type="entry name" value="TONB-DEPENDENT OUTER MEMBRANE RECEPTOR"/>
    <property type="match status" value="1"/>
</dbReference>
<evidence type="ECO:0000259" key="14">
    <source>
        <dbReference type="Pfam" id="PF00593"/>
    </source>
</evidence>
<feature type="domain" description="TonB-dependent receptor plug" evidence="15">
    <location>
        <begin position="100"/>
        <end position="204"/>
    </location>
</feature>
<comment type="subcellular location">
    <subcellularLocation>
        <location evidence="1 11">Cell outer membrane</location>
        <topology evidence="1 11">Multi-pass membrane protein</topology>
    </subcellularLocation>
</comment>
<keyword evidence="9 11" id="KW-0472">Membrane</keyword>
<dbReference type="PATRIC" id="fig|1218565.3.peg.2955"/>
<keyword evidence="6" id="KW-0408">Iron</keyword>
<keyword evidence="10 11" id="KW-0998">Cell outer membrane</keyword>
<evidence type="ECO:0000256" key="7">
    <source>
        <dbReference type="ARBA" id="ARBA00023065"/>
    </source>
</evidence>
<keyword evidence="2 11" id="KW-0813">Transport</keyword>
<evidence type="ECO:0000256" key="10">
    <source>
        <dbReference type="ARBA" id="ARBA00023237"/>
    </source>
</evidence>
<dbReference type="OrthoDB" id="9763670at2"/>
<accession>M6CSV8</accession>
<dbReference type="Pfam" id="PF07715">
    <property type="entry name" value="Plug"/>
    <property type="match status" value="1"/>
</dbReference>
<sequence>MNHEFPFSPCHISNKAEFLFSDRKIQNKTFRIFIFHFVNFRILSRLCKFSVKILFFVILSTLYAQEPSRSTPTESNKETSGKNGGIVVQGKKDRRDLEIFKTPSSISRFNEQDILDTGISRTNDIDKQVPNFAIIDSGARNFTYYNIRGMRSTLFSDPSVGIILDGVPLADNVALNTELFALESIEVHRGSQATVFGKNFQGGVIEINTKKPNNMPQGRFTIDFGNYKKKEYSFFYNTPLIKNTFYIGVSGKSTERSGYLNNITGFHYPNNLVSDVPVEFHKTHPDGRRGKSGRLRLYWTPIENLEIDLQASAESFDDGSLNIVNYLASKTERRKSLVKGCAISPENCEKNFRTYINRTKSVRKVYWDYEGVSNTTGNTYSSNISYKLPKAVFKIASSIRKMAIDPLNVDGDFTRSAMSKSEYVEKSVTRTQETNIESKNKKEPFQFKIGTLVYHKISDKDFTQEHLTQSYTYNVLKGLNAPARETHHSRIEDKSLSLFTHNSYTFWEKFTLTLGARIETQKIRIGHSRDATGVLFDNPYGDVRILSPHYNRDDSYRYNVSRIIFDYKPIESLMVFTGLSRGYKNAGYSTVVNQASLAAFKPEINDTIEFGIKSKYFKDTLGINATYFYTETTDFHVIRAISIAEAVNLNAEKVTIRGAEMEAYLKPWTSLRLGFSAGYTEGIFNKFYDRILNTNFDGKRVHFIPQYDIVSYLQYRSLRGMFFRWEFQAVGKMFFATDNTIHSSPYTVTNLKIGYEEDRLSAYIYCNNLNNEYYFTSYIDGTFQAVPGAPLTYGFIVNYKI</sequence>
<organism evidence="16 17">
    <name type="scientific">Leptospira alstonii serovar Sichuan str. 79601</name>
    <dbReference type="NCBI Taxonomy" id="1218565"/>
    <lineage>
        <taxon>Bacteria</taxon>
        <taxon>Pseudomonadati</taxon>
        <taxon>Spirochaetota</taxon>
        <taxon>Spirochaetia</taxon>
        <taxon>Leptospirales</taxon>
        <taxon>Leptospiraceae</taxon>
        <taxon>Leptospira</taxon>
    </lineage>
</organism>
<dbReference type="InterPro" id="IPR036942">
    <property type="entry name" value="Beta-barrel_TonB_sf"/>
</dbReference>
<dbReference type="Proteomes" id="UP000011988">
    <property type="component" value="Unassembled WGS sequence"/>
</dbReference>
<dbReference type="PROSITE" id="PS52016">
    <property type="entry name" value="TONB_DEPENDENT_REC_3"/>
    <property type="match status" value="1"/>
</dbReference>
<dbReference type="PANTHER" id="PTHR32552">
    <property type="entry name" value="FERRICHROME IRON RECEPTOR-RELATED"/>
    <property type="match status" value="1"/>
</dbReference>
<comment type="similarity">
    <text evidence="11 12">Belongs to the TonB-dependent receptor family.</text>
</comment>
<keyword evidence="5 11" id="KW-0812">Transmembrane</keyword>
<keyword evidence="7" id="KW-0406">Ion transport</keyword>
<dbReference type="InterPro" id="IPR039426">
    <property type="entry name" value="TonB-dep_rcpt-like"/>
</dbReference>